<evidence type="ECO:0000313" key="7">
    <source>
        <dbReference type="EMBL" id="GIY06437.1"/>
    </source>
</evidence>
<dbReference type="GO" id="GO:0006511">
    <property type="term" value="P:ubiquitin-dependent protein catabolic process"/>
    <property type="evidence" value="ECO:0007669"/>
    <property type="project" value="TreeGrafter"/>
</dbReference>
<gene>
    <name evidence="7" type="primary">RNF11</name>
    <name evidence="7" type="ORF">CDAR_456251</name>
</gene>
<dbReference type="CDD" id="cd16468">
    <property type="entry name" value="RING-H2_RNF11"/>
    <property type="match status" value="1"/>
</dbReference>
<keyword evidence="1" id="KW-0479">Metal-binding</keyword>
<protein>
    <submittedName>
        <fullName evidence="7">RING finger protein 11</fullName>
    </submittedName>
</protein>
<dbReference type="Pfam" id="PF13639">
    <property type="entry name" value="zf-RING_2"/>
    <property type="match status" value="1"/>
</dbReference>
<accession>A0AAV4QDY1</accession>
<dbReference type="AlphaFoldDB" id="A0AAV4QDY1"/>
<keyword evidence="2 4" id="KW-0863">Zinc-finger</keyword>
<dbReference type="InterPro" id="IPR001841">
    <property type="entry name" value="Znf_RING"/>
</dbReference>
<dbReference type="InterPro" id="IPR052804">
    <property type="entry name" value="UEC_component"/>
</dbReference>
<evidence type="ECO:0000313" key="8">
    <source>
        <dbReference type="Proteomes" id="UP001054837"/>
    </source>
</evidence>
<comment type="caution">
    <text evidence="7">The sequence shown here is derived from an EMBL/GenBank/DDBJ whole genome shotgun (WGS) entry which is preliminary data.</text>
</comment>
<evidence type="ECO:0000256" key="5">
    <source>
        <dbReference type="SAM" id="MobiDB-lite"/>
    </source>
</evidence>
<dbReference type="Proteomes" id="UP001054837">
    <property type="component" value="Unassembled WGS sequence"/>
</dbReference>
<evidence type="ECO:0000259" key="6">
    <source>
        <dbReference type="PROSITE" id="PS50089"/>
    </source>
</evidence>
<reference evidence="7 8" key="1">
    <citation type="submission" date="2021-06" db="EMBL/GenBank/DDBJ databases">
        <title>Caerostris darwini draft genome.</title>
        <authorList>
            <person name="Kono N."/>
            <person name="Arakawa K."/>
        </authorList>
    </citation>
    <scope>NUCLEOTIDE SEQUENCE [LARGE SCALE GENOMIC DNA]</scope>
</reference>
<evidence type="ECO:0000256" key="3">
    <source>
        <dbReference type="ARBA" id="ARBA00022833"/>
    </source>
</evidence>
<dbReference type="SUPFAM" id="SSF57850">
    <property type="entry name" value="RING/U-box"/>
    <property type="match status" value="1"/>
</dbReference>
<dbReference type="PANTHER" id="PTHR46359:SF2">
    <property type="entry name" value="GEO07743P1"/>
    <property type="match status" value="1"/>
</dbReference>
<organism evidence="7 8">
    <name type="scientific">Caerostris darwini</name>
    <dbReference type="NCBI Taxonomy" id="1538125"/>
    <lineage>
        <taxon>Eukaryota</taxon>
        <taxon>Metazoa</taxon>
        <taxon>Ecdysozoa</taxon>
        <taxon>Arthropoda</taxon>
        <taxon>Chelicerata</taxon>
        <taxon>Arachnida</taxon>
        <taxon>Araneae</taxon>
        <taxon>Araneomorphae</taxon>
        <taxon>Entelegynae</taxon>
        <taxon>Araneoidea</taxon>
        <taxon>Araneidae</taxon>
        <taxon>Caerostris</taxon>
    </lineage>
</organism>
<dbReference type="EMBL" id="BPLQ01004215">
    <property type="protein sequence ID" value="GIY06437.1"/>
    <property type="molecule type" value="Genomic_DNA"/>
</dbReference>
<name>A0AAV4QDY1_9ARAC</name>
<evidence type="ECO:0000256" key="4">
    <source>
        <dbReference type="PROSITE-ProRule" id="PRU00175"/>
    </source>
</evidence>
<evidence type="ECO:0000256" key="2">
    <source>
        <dbReference type="ARBA" id="ARBA00022771"/>
    </source>
</evidence>
<sequence length="197" mass="22204">MLPICDFLDNSNDRAENSGFDAISVYNFLYFLLLSYLKLSTKCIITNYATEASLHFVEEMKLCASSPEDDTLLPEHLDQDSSSPPTPVEERSPEPVFFVSPNIGRPISQLTEDEQIKIAKRIGFIQQLPTGIYDGSNKNKECAICMGDFLFGDSIRYLPCLHIYHTQCIDDWLMRSFTCPSCMEPVDAALLSTFHAP</sequence>
<keyword evidence="8" id="KW-1185">Reference proteome</keyword>
<dbReference type="PANTHER" id="PTHR46359">
    <property type="entry name" value="GEO07743P1"/>
    <property type="match status" value="1"/>
</dbReference>
<feature type="domain" description="RING-type" evidence="6">
    <location>
        <begin position="142"/>
        <end position="182"/>
    </location>
</feature>
<dbReference type="SMART" id="SM00184">
    <property type="entry name" value="RING"/>
    <property type="match status" value="1"/>
</dbReference>
<dbReference type="Gene3D" id="3.30.40.10">
    <property type="entry name" value="Zinc/RING finger domain, C3HC4 (zinc finger)"/>
    <property type="match status" value="1"/>
</dbReference>
<dbReference type="GO" id="GO:0008270">
    <property type="term" value="F:zinc ion binding"/>
    <property type="evidence" value="ECO:0007669"/>
    <property type="project" value="UniProtKB-KW"/>
</dbReference>
<dbReference type="InterPro" id="IPR042981">
    <property type="entry name" value="RNF11_RING-H2"/>
</dbReference>
<dbReference type="GO" id="GO:0061630">
    <property type="term" value="F:ubiquitin protein ligase activity"/>
    <property type="evidence" value="ECO:0007669"/>
    <property type="project" value="TreeGrafter"/>
</dbReference>
<keyword evidence="3" id="KW-0862">Zinc</keyword>
<dbReference type="GO" id="GO:0000151">
    <property type="term" value="C:ubiquitin ligase complex"/>
    <property type="evidence" value="ECO:0007669"/>
    <property type="project" value="TreeGrafter"/>
</dbReference>
<feature type="region of interest" description="Disordered" evidence="5">
    <location>
        <begin position="73"/>
        <end position="94"/>
    </location>
</feature>
<dbReference type="PROSITE" id="PS50089">
    <property type="entry name" value="ZF_RING_2"/>
    <property type="match status" value="1"/>
</dbReference>
<proteinExistence type="predicted"/>
<dbReference type="InterPro" id="IPR013083">
    <property type="entry name" value="Znf_RING/FYVE/PHD"/>
</dbReference>
<evidence type="ECO:0000256" key="1">
    <source>
        <dbReference type="ARBA" id="ARBA00022723"/>
    </source>
</evidence>